<dbReference type="RefSeq" id="WP_161780671.1">
    <property type="nucleotide sequence ID" value="NZ_JMIR01000006.1"/>
</dbReference>
<feature type="domain" description="Calcineurin-like phosphoesterase" evidence="2">
    <location>
        <begin position="6"/>
        <end position="196"/>
    </location>
</feature>
<dbReference type="Proteomes" id="UP000027931">
    <property type="component" value="Unassembled WGS sequence"/>
</dbReference>
<dbReference type="InterPro" id="IPR041796">
    <property type="entry name" value="Mre11_N"/>
</dbReference>
<dbReference type="InterPro" id="IPR029052">
    <property type="entry name" value="Metallo-depent_PP-like"/>
</dbReference>
<accession>A0A074LSI4</accession>
<dbReference type="InterPro" id="IPR004843">
    <property type="entry name" value="Calcineurin-like_PHP"/>
</dbReference>
<dbReference type="Gene3D" id="3.60.21.10">
    <property type="match status" value="1"/>
</dbReference>
<evidence type="ECO:0000256" key="1">
    <source>
        <dbReference type="ARBA" id="ARBA00022801"/>
    </source>
</evidence>
<protein>
    <recommendedName>
        <fullName evidence="2">Calcineurin-like phosphoesterase domain-containing protein</fullName>
    </recommendedName>
</protein>
<dbReference type="PANTHER" id="PTHR30337">
    <property type="entry name" value="COMPONENT OF ATP-DEPENDENT DSDNA EXONUCLEASE"/>
    <property type="match status" value="1"/>
</dbReference>
<organism evidence="3 4">
    <name type="scientific">Tumebacillus flagellatus</name>
    <dbReference type="NCBI Taxonomy" id="1157490"/>
    <lineage>
        <taxon>Bacteria</taxon>
        <taxon>Bacillati</taxon>
        <taxon>Bacillota</taxon>
        <taxon>Bacilli</taxon>
        <taxon>Bacillales</taxon>
        <taxon>Alicyclobacillaceae</taxon>
        <taxon>Tumebacillus</taxon>
    </lineage>
</organism>
<evidence type="ECO:0000313" key="3">
    <source>
        <dbReference type="EMBL" id="KEO84079.1"/>
    </source>
</evidence>
<comment type="caution">
    <text evidence="3">The sequence shown here is derived from an EMBL/GenBank/DDBJ whole genome shotgun (WGS) entry which is preliminary data.</text>
</comment>
<dbReference type="PANTHER" id="PTHR30337:SF7">
    <property type="entry name" value="PHOSPHOESTERASE"/>
    <property type="match status" value="1"/>
</dbReference>
<reference evidence="3 4" key="1">
    <citation type="journal article" date="2013" name="Int. J. Syst. Evol. Microbiol.">
        <title>Tumebacillus flagellatus sp. nov., an alpha-amylase/pullulanase-producing bacterium isolated from cassava wastewater.</title>
        <authorList>
            <person name="Wang Q."/>
            <person name="Xie N."/>
            <person name="Qin Y."/>
            <person name="Shen N."/>
            <person name="Zhu J."/>
            <person name="Mi H."/>
            <person name="Huang R."/>
        </authorList>
    </citation>
    <scope>NUCLEOTIDE SEQUENCE [LARGE SCALE GENOMIC DNA]</scope>
    <source>
        <strain evidence="3 4">GST4</strain>
    </source>
</reference>
<dbReference type="OrthoDB" id="9773856at2"/>
<dbReference type="SUPFAM" id="SSF56300">
    <property type="entry name" value="Metallo-dependent phosphatases"/>
    <property type="match status" value="1"/>
</dbReference>
<name>A0A074LSI4_9BACL</name>
<dbReference type="Pfam" id="PF00149">
    <property type="entry name" value="Metallophos"/>
    <property type="match status" value="1"/>
</dbReference>
<evidence type="ECO:0000313" key="4">
    <source>
        <dbReference type="Proteomes" id="UP000027931"/>
    </source>
</evidence>
<dbReference type="STRING" id="1157490.EL26_06340"/>
<gene>
    <name evidence="3" type="ORF">EL26_06340</name>
</gene>
<dbReference type="AlphaFoldDB" id="A0A074LSI4"/>
<sequence>MRERVKLLQAGDLHIGTAFSGSGFGVEKARRRRREVLGTFRLLCEAAQTYQVDGVLLTGDLFEAEWVSEAEAAEVRHLLGLLECPVLITPGNHDALLPGNPYSWGEWPANVHIFGPQVEAKRLPELGLTVHGYGYGQKWVRENPMRGYKVPDDGGLHVVMIHGSYESPEQTPYWPVSRDELLSLGADYVALGHYHQAQVLLDAGGLLQAAYAGSLEPLGFDETDEHGAFLLHVGRGGARVEWLALAQRAYRRLEIDLDGCSHLLEAADRIREAVPANWQGQDLVEAVLVGAVDPALQLDLQDLAERLADLAFHLRLTDRTHPDLDGDAYAPATAPGRFVAKMRERLAAEPDEAKRRLLERALVIGLHAYERGKAVTS</sequence>
<dbReference type="CDD" id="cd00840">
    <property type="entry name" value="MPP_Mre11_N"/>
    <property type="match status" value="1"/>
</dbReference>
<dbReference type="eggNOG" id="COG0420">
    <property type="taxonomic scope" value="Bacteria"/>
</dbReference>
<proteinExistence type="predicted"/>
<keyword evidence="4" id="KW-1185">Reference proteome</keyword>
<dbReference type="EMBL" id="JMIR01000006">
    <property type="protein sequence ID" value="KEO84079.1"/>
    <property type="molecule type" value="Genomic_DNA"/>
</dbReference>
<evidence type="ECO:0000259" key="2">
    <source>
        <dbReference type="Pfam" id="PF00149"/>
    </source>
</evidence>
<keyword evidence="1" id="KW-0378">Hydrolase</keyword>
<dbReference type="GO" id="GO:0016787">
    <property type="term" value="F:hydrolase activity"/>
    <property type="evidence" value="ECO:0007669"/>
    <property type="project" value="UniProtKB-KW"/>
</dbReference>
<dbReference type="InterPro" id="IPR050535">
    <property type="entry name" value="DNA_Repair-Maintenance_Comp"/>
</dbReference>